<proteinExistence type="predicted"/>
<dbReference type="AlphaFoldDB" id="A0A9P7AS16"/>
<comment type="caution">
    <text evidence="1">The sequence shown here is derived from an EMBL/GenBank/DDBJ whole genome shotgun (WGS) entry which is preliminary data.</text>
</comment>
<keyword evidence="2" id="KW-1185">Reference proteome</keyword>
<dbReference type="OrthoDB" id="2691269at2759"/>
<evidence type="ECO:0000313" key="1">
    <source>
        <dbReference type="EMBL" id="KAG1795106.1"/>
    </source>
</evidence>
<sequence>MDLASKLYEQLDNTSAARFASCRLHLPCMEFLVTDASPGYGPSQESRYEVKADGLHNLLITTKEPIVLADSAHSANLRACPSLGSISPRTTRLCRFARCWGRYGKRGELLDVTFFSFRRIT</sequence>
<dbReference type="GeneID" id="64604239"/>
<dbReference type="RefSeq" id="XP_041161058.1">
    <property type="nucleotide sequence ID" value="XM_041310475.1"/>
</dbReference>
<gene>
    <name evidence="1" type="ORF">HD556DRAFT_392806</name>
</gene>
<name>A0A9P7AS16_9AGAM</name>
<protein>
    <submittedName>
        <fullName evidence="1">Uncharacterized protein</fullName>
    </submittedName>
</protein>
<dbReference type="EMBL" id="JABBWE010000023">
    <property type="protein sequence ID" value="KAG1795106.1"/>
    <property type="molecule type" value="Genomic_DNA"/>
</dbReference>
<reference evidence="1" key="1">
    <citation type="journal article" date="2020" name="New Phytol.">
        <title>Comparative genomics reveals dynamic genome evolution in host specialist ectomycorrhizal fungi.</title>
        <authorList>
            <person name="Lofgren L.A."/>
            <person name="Nguyen N.H."/>
            <person name="Vilgalys R."/>
            <person name="Ruytinx J."/>
            <person name="Liao H.L."/>
            <person name="Branco S."/>
            <person name="Kuo A."/>
            <person name="LaButti K."/>
            <person name="Lipzen A."/>
            <person name="Andreopoulos W."/>
            <person name="Pangilinan J."/>
            <person name="Riley R."/>
            <person name="Hundley H."/>
            <person name="Na H."/>
            <person name="Barry K."/>
            <person name="Grigoriev I.V."/>
            <person name="Stajich J.E."/>
            <person name="Kennedy P.G."/>
        </authorList>
    </citation>
    <scope>NUCLEOTIDE SEQUENCE</scope>
    <source>
        <strain evidence="1">S12</strain>
    </source>
</reference>
<evidence type="ECO:0000313" key="2">
    <source>
        <dbReference type="Proteomes" id="UP000719766"/>
    </source>
</evidence>
<accession>A0A9P7AS16</accession>
<organism evidence="1 2">
    <name type="scientific">Suillus plorans</name>
    <dbReference type="NCBI Taxonomy" id="116603"/>
    <lineage>
        <taxon>Eukaryota</taxon>
        <taxon>Fungi</taxon>
        <taxon>Dikarya</taxon>
        <taxon>Basidiomycota</taxon>
        <taxon>Agaricomycotina</taxon>
        <taxon>Agaricomycetes</taxon>
        <taxon>Agaricomycetidae</taxon>
        <taxon>Boletales</taxon>
        <taxon>Suillineae</taxon>
        <taxon>Suillaceae</taxon>
        <taxon>Suillus</taxon>
    </lineage>
</organism>
<dbReference type="Proteomes" id="UP000719766">
    <property type="component" value="Unassembled WGS sequence"/>
</dbReference>